<sequence length="124" mass="13438">MMTPLMLPSVPLPGDRIARLNLVAAAGMLAMASLLLIFFQLFSLQTSLQRNLLIQAEMLAPAATRAMRQDDRLAAQLLLAPLAAAPISNKRCSIVRMARHLPAMHAAPAMPRPQRRAAACRSTT</sequence>
<keyword evidence="1" id="KW-1133">Transmembrane helix</keyword>
<dbReference type="Proteomes" id="UP000092634">
    <property type="component" value="Unassembled WGS sequence"/>
</dbReference>
<evidence type="ECO:0000313" key="3">
    <source>
        <dbReference type="Proteomes" id="UP000092634"/>
    </source>
</evidence>
<accession>A0A1E8PN22</accession>
<feature type="transmembrane region" description="Helical" evidence="1">
    <location>
        <begin position="20"/>
        <end position="42"/>
    </location>
</feature>
<gene>
    <name evidence="2" type="ORF">BA896_015605</name>
</gene>
<evidence type="ECO:0000256" key="1">
    <source>
        <dbReference type="SAM" id="Phobius"/>
    </source>
</evidence>
<keyword evidence="1" id="KW-0812">Transmembrane</keyword>
<comment type="caution">
    <text evidence="2">The sequence shown here is derived from an EMBL/GenBank/DDBJ whole genome shotgun (WGS) entry which is preliminary data.</text>
</comment>
<evidence type="ECO:0000313" key="2">
    <source>
        <dbReference type="EMBL" id="OFJ47250.1"/>
    </source>
</evidence>
<proteinExistence type="predicted"/>
<dbReference type="AlphaFoldDB" id="A0A1E8PN22"/>
<keyword evidence="1" id="KW-0472">Membrane</keyword>
<name>A0A1E8PN22_9BURK</name>
<protein>
    <submittedName>
        <fullName evidence="2">Uncharacterized protein</fullName>
    </submittedName>
</protein>
<reference evidence="2 3" key="1">
    <citation type="submission" date="2016-10" db="EMBL/GenBank/DDBJ databases">
        <title>Updated version of Genome Assembly of Janthinobacterium lividum ERGS5:01.</title>
        <authorList>
            <person name="Kumar R."/>
            <person name="Acharya V."/>
            <person name="Singh D."/>
        </authorList>
    </citation>
    <scope>NUCLEOTIDE SEQUENCE [LARGE SCALE GENOMIC DNA]</scope>
    <source>
        <strain evidence="2 3">ERGS5:01</strain>
    </source>
</reference>
<dbReference type="EMBL" id="MAQB02000006">
    <property type="protein sequence ID" value="OFJ47250.1"/>
    <property type="molecule type" value="Genomic_DNA"/>
</dbReference>
<organism evidence="2 3">
    <name type="scientific">Janthinobacterium lividum</name>
    <dbReference type="NCBI Taxonomy" id="29581"/>
    <lineage>
        <taxon>Bacteria</taxon>
        <taxon>Pseudomonadati</taxon>
        <taxon>Pseudomonadota</taxon>
        <taxon>Betaproteobacteria</taxon>
        <taxon>Burkholderiales</taxon>
        <taxon>Oxalobacteraceae</taxon>
        <taxon>Janthinobacterium</taxon>
    </lineage>
</organism>